<dbReference type="GO" id="GO:0005739">
    <property type="term" value="C:mitochondrion"/>
    <property type="evidence" value="ECO:0007669"/>
    <property type="project" value="TreeGrafter"/>
</dbReference>
<dbReference type="PANTHER" id="PTHR12873">
    <property type="entry name" value="T7-LIKE MITOCHONDRIAL DNA HELICASE"/>
    <property type="match status" value="1"/>
</dbReference>
<feature type="compositionally biased region" description="Basic and acidic residues" evidence="1">
    <location>
        <begin position="143"/>
        <end position="163"/>
    </location>
</feature>
<dbReference type="InterPro" id="IPR027032">
    <property type="entry name" value="Twinkle-like"/>
</dbReference>
<dbReference type="GO" id="GO:0005524">
    <property type="term" value="F:ATP binding"/>
    <property type="evidence" value="ECO:0007669"/>
    <property type="project" value="InterPro"/>
</dbReference>
<dbReference type="WBParaSite" id="ACRNAN_Path_1344.g5285.t3">
    <property type="protein sequence ID" value="ACRNAN_Path_1344.g5285.t3"/>
    <property type="gene ID" value="ACRNAN_Path_1344.g5285"/>
</dbReference>
<dbReference type="SUPFAM" id="SSF52540">
    <property type="entry name" value="P-loop containing nucleoside triphosphate hydrolases"/>
    <property type="match status" value="1"/>
</dbReference>
<dbReference type="GO" id="GO:0003697">
    <property type="term" value="F:single-stranded DNA binding"/>
    <property type="evidence" value="ECO:0007669"/>
    <property type="project" value="InterPro"/>
</dbReference>
<dbReference type="InterPro" id="IPR027417">
    <property type="entry name" value="P-loop_NTPase"/>
</dbReference>
<feature type="compositionally biased region" description="Polar residues" evidence="1">
    <location>
        <begin position="35"/>
        <end position="47"/>
    </location>
</feature>
<name>A0A914BZ97_9BILA</name>
<reference evidence="4" key="1">
    <citation type="submission" date="2022-11" db="UniProtKB">
        <authorList>
            <consortium name="WormBaseParasite"/>
        </authorList>
    </citation>
    <scope>IDENTIFICATION</scope>
</reference>
<dbReference type="AlphaFoldDB" id="A0A914BZ97"/>
<dbReference type="Pfam" id="PF03796">
    <property type="entry name" value="DnaB_C"/>
    <property type="match status" value="1"/>
</dbReference>
<sequence length="688" mass="80087">MAYQPLRRYDEPEYGSLTSRHHLSPGRSTFRRRQSLSPNPQLQQTQGKGRIVGFPDFPSTSEDDNPRSDEDALALEELRQVKGTADMEELDSDLYDRVSYLNLMSRQEERNRFRRIEESERLRRLQEKKEKKVPQEPGFFVDTRAESGSDAEKISSRGTREVREEFEEPERFGPGTSRPVNTVVSFPLDPTIRQIWADAIDLNEIRNVEDQAEFRSLKIQLGIDRITSETLTRYHIKGHMDSYDQPAICYPRYRGPSGRTRTPIGLKVIRRVGDKLEKENYPEVEEKGKLIRFSGIFGYHMVTPADRRVILTTNERDSLAVYDATGGMLCLALPNAERVDHAVLPYLEDFDTVYLWFPLIHEKYAKDYTTYLNAARCFIINKKERPIELIREDRPRDINWALKEAVRWKRFDVLNNYLRGFRPKELTVLTGGTGIGKTTFVCEYAMDLFTQGVRTLFCSFEMPEEKVLKWMMIQYAGPSHVRSLARTRTYHNGMKLPLHRVDHHPSVELWLDRFGRTKDELIIMKTEEFRDKSINAIANSIREQVISGNIQHVVIDNLQFVVGLSTLHKENLSFMERVNLQDRFVGLLRSIASDFGPHITLVVHPRKSAVDESLNVQDVAGSARITQEADNLLVIQRRRDDVDKRKYRKFLYILKNRYGRKLVESDQLELVFQPATYTHTLVDYTQEK</sequence>
<protein>
    <submittedName>
        <fullName evidence="4">SF4 helicase domain-containing protein</fullName>
    </submittedName>
</protein>
<accession>A0A914BZ97</accession>
<dbReference type="InterPro" id="IPR007694">
    <property type="entry name" value="DNA_helicase_DnaB-like_C"/>
</dbReference>
<dbReference type="Gene3D" id="3.40.50.300">
    <property type="entry name" value="P-loop containing nucleotide triphosphate hydrolases"/>
    <property type="match status" value="1"/>
</dbReference>
<dbReference type="GO" id="GO:0006264">
    <property type="term" value="P:mitochondrial DNA replication"/>
    <property type="evidence" value="ECO:0007669"/>
    <property type="project" value="TreeGrafter"/>
</dbReference>
<evidence type="ECO:0000313" key="4">
    <source>
        <dbReference type="WBParaSite" id="ACRNAN_Path_1344.g5285.t3"/>
    </source>
</evidence>
<feature type="domain" description="SF4 helicase" evidence="2">
    <location>
        <begin position="400"/>
        <end position="686"/>
    </location>
</feature>
<dbReference type="Proteomes" id="UP000887540">
    <property type="component" value="Unplaced"/>
</dbReference>
<evidence type="ECO:0000313" key="3">
    <source>
        <dbReference type="Proteomes" id="UP000887540"/>
    </source>
</evidence>
<keyword evidence="3" id="KW-1185">Reference proteome</keyword>
<feature type="compositionally biased region" description="Basic residues" evidence="1">
    <location>
        <begin position="19"/>
        <end position="34"/>
    </location>
</feature>
<evidence type="ECO:0000259" key="2">
    <source>
        <dbReference type="PROSITE" id="PS51199"/>
    </source>
</evidence>
<evidence type="ECO:0000256" key="1">
    <source>
        <dbReference type="SAM" id="MobiDB-lite"/>
    </source>
</evidence>
<dbReference type="PANTHER" id="PTHR12873:SF0">
    <property type="entry name" value="TWINKLE MTDNA HELICASE"/>
    <property type="match status" value="1"/>
</dbReference>
<feature type="region of interest" description="Disordered" evidence="1">
    <location>
        <begin position="141"/>
        <end position="178"/>
    </location>
</feature>
<feature type="region of interest" description="Disordered" evidence="1">
    <location>
        <begin position="1"/>
        <end position="69"/>
    </location>
</feature>
<proteinExistence type="predicted"/>
<dbReference type="PROSITE" id="PS51199">
    <property type="entry name" value="SF4_HELICASE"/>
    <property type="match status" value="1"/>
</dbReference>
<organism evidence="3 4">
    <name type="scientific">Acrobeloides nanus</name>
    <dbReference type="NCBI Taxonomy" id="290746"/>
    <lineage>
        <taxon>Eukaryota</taxon>
        <taxon>Metazoa</taxon>
        <taxon>Ecdysozoa</taxon>
        <taxon>Nematoda</taxon>
        <taxon>Chromadorea</taxon>
        <taxon>Rhabditida</taxon>
        <taxon>Tylenchina</taxon>
        <taxon>Cephalobomorpha</taxon>
        <taxon>Cephaloboidea</taxon>
        <taxon>Cephalobidae</taxon>
        <taxon>Acrobeloides</taxon>
    </lineage>
</organism>
<dbReference type="GO" id="GO:0043139">
    <property type="term" value="F:5'-3' DNA helicase activity"/>
    <property type="evidence" value="ECO:0007669"/>
    <property type="project" value="InterPro"/>
</dbReference>